<accession>A0A815V153</accession>
<dbReference type="Pfam" id="PF08450">
    <property type="entry name" value="SGL"/>
    <property type="match status" value="1"/>
</dbReference>
<dbReference type="PANTHER" id="PTHR47064:SF2">
    <property type="entry name" value="SMP-30_GLUCONOLACTONASE_LRE-LIKE REGION DOMAIN-CONTAINING PROTEIN-RELATED"/>
    <property type="match status" value="1"/>
</dbReference>
<dbReference type="EMBL" id="CAJNOK010029739">
    <property type="protein sequence ID" value="CAF1451567.1"/>
    <property type="molecule type" value="Genomic_DNA"/>
</dbReference>
<dbReference type="Proteomes" id="UP000663829">
    <property type="component" value="Unassembled WGS sequence"/>
</dbReference>
<dbReference type="InterPro" id="IPR013658">
    <property type="entry name" value="SGL"/>
</dbReference>
<gene>
    <name evidence="4" type="ORF">GPM918_LOCUS37677</name>
    <name evidence="3" type="ORF">OVA965_LOCUS34857</name>
    <name evidence="6" type="ORF">SRO942_LOCUS38453</name>
    <name evidence="5" type="ORF">TMI583_LOCUS35799</name>
</gene>
<keyword evidence="7" id="KW-1185">Reference proteome</keyword>
<feature type="chain" id="PRO_5035607551" description="SMP-30/Gluconolactonase/LRE-like region domain-containing protein" evidence="1">
    <location>
        <begin position="21"/>
        <end position="371"/>
    </location>
</feature>
<dbReference type="InterPro" id="IPR052988">
    <property type="entry name" value="Oryzine_lactonohydrolase"/>
</dbReference>
<proteinExistence type="predicted"/>
<feature type="signal peptide" evidence="1">
    <location>
        <begin position="1"/>
        <end position="20"/>
    </location>
</feature>
<sequence>MQVSLFSLILFVSVHQYALPSQITCNSVGFNKSSSSCFQIYDKKFQSILGAKPVLKLLAKRNYAFAHEGPVWLPQTNSVLFVSNRQGNLATSDQWIDIYTINLESGFVKNITEKISRLTGHNHFMANGGTGNYQKKSIILCSQGYRLHGGSIFEITNKFDRVLLTVKQYNNLTFNSPNDVVISHKDKSVWFTDPEYGFFQNFRYGKPQLGNNVYRVDIDGNIQILIDNLSRPNGIAFNPDETIVYVTDTGYAVGNGSLDSNVKRAIYSYEIYRHEYKPIHLYNKRLFAIVDAGIPDGIKIDQNGHVYVGCGDGVEVFGANGKLLGKIIPPNSTSGVSNLVLANKKLVLLAETEIWTVDLQCQKCGTTLTQY</sequence>
<reference evidence="4" key="1">
    <citation type="submission" date="2021-02" db="EMBL/GenBank/DDBJ databases">
        <authorList>
            <person name="Nowell W R."/>
        </authorList>
    </citation>
    <scope>NUCLEOTIDE SEQUENCE</scope>
</reference>
<dbReference type="EMBL" id="CAJOBA010051575">
    <property type="protein sequence ID" value="CAF4246164.1"/>
    <property type="molecule type" value="Genomic_DNA"/>
</dbReference>
<dbReference type="PANTHER" id="PTHR47064">
    <property type="entry name" value="PUTATIVE (AFU_ORTHOLOGUE AFUA_1G08990)-RELATED"/>
    <property type="match status" value="1"/>
</dbReference>
<evidence type="ECO:0000313" key="4">
    <source>
        <dbReference type="EMBL" id="CAF1523787.1"/>
    </source>
</evidence>
<organism evidence="4 7">
    <name type="scientific">Didymodactylos carnosus</name>
    <dbReference type="NCBI Taxonomy" id="1234261"/>
    <lineage>
        <taxon>Eukaryota</taxon>
        <taxon>Metazoa</taxon>
        <taxon>Spiralia</taxon>
        <taxon>Gnathifera</taxon>
        <taxon>Rotifera</taxon>
        <taxon>Eurotatoria</taxon>
        <taxon>Bdelloidea</taxon>
        <taxon>Philodinida</taxon>
        <taxon>Philodinidae</taxon>
        <taxon>Didymodactylos</taxon>
    </lineage>
</organism>
<dbReference type="Proteomes" id="UP000682733">
    <property type="component" value="Unassembled WGS sequence"/>
</dbReference>
<dbReference type="OrthoDB" id="423498at2759"/>
<name>A0A815V153_9BILA</name>
<dbReference type="EMBL" id="CAJOBC010089670">
    <property type="protein sequence ID" value="CAF4382915.1"/>
    <property type="molecule type" value="Genomic_DNA"/>
</dbReference>
<dbReference type="SUPFAM" id="SSF63829">
    <property type="entry name" value="Calcium-dependent phosphotriesterase"/>
    <property type="match status" value="1"/>
</dbReference>
<evidence type="ECO:0000259" key="2">
    <source>
        <dbReference type="Pfam" id="PF08450"/>
    </source>
</evidence>
<evidence type="ECO:0000313" key="7">
    <source>
        <dbReference type="Proteomes" id="UP000663829"/>
    </source>
</evidence>
<dbReference type="Gene3D" id="2.120.10.30">
    <property type="entry name" value="TolB, C-terminal domain"/>
    <property type="match status" value="1"/>
</dbReference>
<evidence type="ECO:0000313" key="5">
    <source>
        <dbReference type="EMBL" id="CAF4246164.1"/>
    </source>
</evidence>
<evidence type="ECO:0000313" key="6">
    <source>
        <dbReference type="EMBL" id="CAF4382915.1"/>
    </source>
</evidence>
<dbReference type="Proteomes" id="UP000681722">
    <property type="component" value="Unassembled WGS sequence"/>
</dbReference>
<evidence type="ECO:0000313" key="3">
    <source>
        <dbReference type="EMBL" id="CAF1451567.1"/>
    </source>
</evidence>
<comment type="caution">
    <text evidence="4">The sequence shown here is derived from an EMBL/GenBank/DDBJ whole genome shotgun (WGS) entry which is preliminary data.</text>
</comment>
<protein>
    <recommendedName>
        <fullName evidence="2">SMP-30/Gluconolactonase/LRE-like region domain-containing protein</fullName>
    </recommendedName>
</protein>
<dbReference type="InterPro" id="IPR011042">
    <property type="entry name" value="6-blade_b-propeller_TolB-like"/>
</dbReference>
<feature type="domain" description="SMP-30/Gluconolactonase/LRE-like region" evidence="2">
    <location>
        <begin position="68"/>
        <end position="344"/>
    </location>
</feature>
<dbReference type="AlphaFoldDB" id="A0A815V153"/>
<keyword evidence="1" id="KW-0732">Signal</keyword>
<dbReference type="Proteomes" id="UP000677228">
    <property type="component" value="Unassembled WGS sequence"/>
</dbReference>
<evidence type="ECO:0000256" key="1">
    <source>
        <dbReference type="SAM" id="SignalP"/>
    </source>
</evidence>
<dbReference type="EMBL" id="CAJNOQ010024103">
    <property type="protein sequence ID" value="CAF1523787.1"/>
    <property type="molecule type" value="Genomic_DNA"/>
</dbReference>